<dbReference type="GO" id="GO:0009742">
    <property type="term" value="P:brassinosteroid mediated signaling pathway"/>
    <property type="evidence" value="ECO:0007669"/>
    <property type="project" value="TreeGrafter"/>
</dbReference>
<name>A0AAP0K1Q4_9MAGN</name>
<dbReference type="GO" id="GO:0005739">
    <property type="term" value="C:mitochondrion"/>
    <property type="evidence" value="ECO:0007669"/>
    <property type="project" value="TreeGrafter"/>
</dbReference>
<evidence type="ECO:0000259" key="3">
    <source>
        <dbReference type="Pfam" id="PF21516"/>
    </source>
</evidence>
<evidence type="ECO:0000256" key="1">
    <source>
        <dbReference type="SAM" id="MobiDB-lite"/>
    </source>
</evidence>
<dbReference type="PANTHER" id="PTHR46434">
    <property type="entry name" value="GENETIC INTERACTOR OF PROHIBITINS 3, MITOCHONDRIAL"/>
    <property type="match status" value="1"/>
</dbReference>
<dbReference type="CDD" id="cd01855">
    <property type="entry name" value="YqeH"/>
    <property type="match status" value="1"/>
</dbReference>
<dbReference type="GO" id="GO:1901259">
    <property type="term" value="P:chloroplast rRNA processing"/>
    <property type="evidence" value="ECO:0007669"/>
    <property type="project" value="TreeGrafter"/>
</dbReference>
<dbReference type="AlphaFoldDB" id="A0AAP0K1Q4"/>
<organism evidence="4 5">
    <name type="scientific">Stephania japonica</name>
    <dbReference type="NCBI Taxonomy" id="461633"/>
    <lineage>
        <taxon>Eukaryota</taxon>
        <taxon>Viridiplantae</taxon>
        <taxon>Streptophyta</taxon>
        <taxon>Embryophyta</taxon>
        <taxon>Tracheophyta</taxon>
        <taxon>Spermatophyta</taxon>
        <taxon>Magnoliopsida</taxon>
        <taxon>Ranunculales</taxon>
        <taxon>Menispermaceae</taxon>
        <taxon>Menispermoideae</taxon>
        <taxon>Cissampelideae</taxon>
        <taxon>Stephania</taxon>
    </lineage>
</organism>
<dbReference type="Proteomes" id="UP001417504">
    <property type="component" value="Unassembled WGS sequence"/>
</dbReference>
<comment type="caution">
    <text evidence="4">The sequence shown here is derived from an EMBL/GenBank/DDBJ whole genome shotgun (WGS) entry which is preliminary data.</text>
</comment>
<feature type="compositionally biased region" description="Basic and acidic residues" evidence="1">
    <location>
        <begin position="518"/>
        <end position="528"/>
    </location>
</feature>
<accession>A0AAP0K1Q4</accession>
<dbReference type="InterPro" id="IPR006073">
    <property type="entry name" value="GTP-bd"/>
</dbReference>
<dbReference type="Pfam" id="PF21516">
    <property type="entry name" value="YqeH-like_C"/>
    <property type="match status" value="1"/>
</dbReference>
<dbReference type="EMBL" id="JBBNAE010000002">
    <property type="protein sequence ID" value="KAK9144222.1"/>
    <property type="molecule type" value="Genomic_DNA"/>
</dbReference>
<dbReference type="InterPro" id="IPR048422">
    <property type="entry name" value="NOA1/YqeH-like_C"/>
</dbReference>
<dbReference type="GO" id="GO:0005525">
    <property type="term" value="F:GTP binding"/>
    <property type="evidence" value="ECO:0007669"/>
    <property type="project" value="InterPro"/>
</dbReference>
<evidence type="ECO:0000259" key="2">
    <source>
        <dbReference type="Pfam" id="PF01926"/>
    </source>
</evidence>
<dbReference type="InterPro" id="IPR050896">
    <property type="entry name" value="Mito_lipid_metab_GTPase"/>
</dbReference>
<dbReference type="Gene3D" id="3.40.50.300">
    <property type="entry name" value="P-loop containing nucleotide triphosphate hydrolases"/>
    <property type="match status" value="1"/>
</dbReference>
<keyword evidence="5" id="KW-1185">Reference proteome</keyword>
<feature type="domain" description="G" evidence="2">
    <location>
        <begin position="274"/>
        <end position="346"/>
    </location>
</feature>
<proteinExistence type="predicted"/>
<dbReference type="GO" id="GO:0009570">
    <property type="term" value="C:chloroplast stroma"/>
    <property type="evidence" value="ECO:0007669"/>
    <property type="project" value="TreeGrafter"/>
</dbReference>
<protein>
    <recommendedName>
        <fullName evidence="6">G domain-containing protein</fullName>
    </recommendedName>
</protein>
<reference evidence="4 5" key="1">
    <citation type="submission" date="2024-01" db="EMBL/GenBank/DDBJ databases">
        <title>Genome assemblies of Stephania.</title>
        <authorList>
            <person name="Yang L."/>
        </authorList>
    </citation>
    <scope>NUCLEOTIDE SEQUENCE [LARGE SCALE GENOMIC DNA]</scope>
    <source>
        <strain evidence="4">QJT</strain>
        <tissue evidence="4">Leaf</tissue>
    </source>
</reference>
<evidence type="ECO:0000313" key="4">
    <source>
        <dbReference type="EMBL" id="KAK9144222.1"/>
    </source>
</evidence>
<gene>
    <name evidence="4" type="ORF">Sjap_004125</name>
</gene>
<sequence>MPMAQSALAAAFSCRAPTPTSLASTRTQPPLPWMNPPRLINSSLIWKNLEMGSKGISKKWKKSEGEGEGGVKNEDEWWGMEELGDEFEEIEKDEILNRELEGFAPAGIGYGNVTEEYLNKVKRERVSKAERKAKAREAAAAAKRGSKEGETSITVCARCHSLRHYGQVKNHNAENLIPDFDFDRLIAARLMKPTGNADSSVVLRLPKLVLVATKVDLLPSQISPTRLDRWVRNRAKANGAPKLSGVYLVSARKDLGVRNLLSFIKELAGPRGNVWVIGAQNAGKSTLINVFAKKEGSKISKLTEAAVPGTTLGILRIGGILPAKAKMYDTPGLLHPYLMSMRLNRDEQKMAEIRKELQPRTYRIKASWQSIHVGALVRLDLNQASVETIYVTVWASSNISLHLGKVENADEIWKKHAGIRLQPPIGSDRVPELGELEQKEYKVSGITWDVNGVDIAIAGLGWFSVCLKGEATLALWTLDGIEITVREPLALDRAPFLERPGFLLPKAISDAVGSQTKLEAEKRKKEAQDSLSEVAA</sequence>
<feature type="domain" description="NOA1/YqeH-like C-terminal" evidence="3">
    <location>
        <begin position="391"/>
        <end position="488"/>
    </location>
</feature>
<dbReference type="InterPro" id="IPR027417">
    <property type="entry name" value="P-loop_NTPase"/>
</dbReference>
<dbReference type="SUPFAM" id="SSF52540">
    <property type="entry name" value="P-loop containing nucleoside triphosphate hydrolases"/>
    <property type="match status" value="1"/>
</dbReference>
<dbReference type="Pfam" id="PF01926">
    <property type="entry name" value="MMR_HSR1"/>
    <property type="match status" value="1"/>
</dbReference>
<dbReference type="PANTHER" id="PTHR46434:SF3">
    <property type="entry name" value="GTP-BINDING PROTEIN BRASSINAZOLE INSENSITIVE PALE GREEN 2, CHLOROPLASTIC"/>
    <property type="match status" value="1"/>
</dbReference>
<feature type="region of interest" description="Disordered" evidence="1">
    <location>
        <begin position="513"/>
        <end position="536"/>
    </location>
</feature>
<evidence type="ECO:0000313" key="5">
    <source>
        <dbReference type="Proteomes" id="UP001417504"/>
    </source>
</evidence>
<evidence type="ECO:0008006" key="6">
    <source>
        <dbReference type="Google" id="ProtNLM"/>
    </source>
</evidence>